<dbReference type="Proteomes" id="UP000078387">
    <property type="component" value="Unassembled WGS sequence"/>
</dbReference>
<dbReference type="PANTHER" id="PTHR23318:SF0">
    <property type="entry name" value="SERINE_THREONINE-PROTEIN PHOSPHATASE 4 REGULATORY SUBUNIT 3"/>
    <property type="match status" value="1"/>
</dbReference>
<dbReference type="VEuPathDB" id="AmoebaDB:EHI7A_006020"/>
<reference evidence="4 5" key="1">
    <citation type="submission" date="2016-05" db="EMBL/GenBank/DDBJ databases">
        <title>First whole genome sequencing of Entamoeba histolytica HM1:IMSS-clone-6.</title>
        <authorList>
            <person name="Mukherjee Avik.K."/>
            <person name="Izumyama S."/>
            <person name="Nakada-Tsukui K."/>
            <person name="Nozaki T."/>
        </authorList>
    </citation>
    <scope>NUCLEOTIDE SEQUENCE [LARGE SCALE GENOMIC DNA]</scope>
    <source>
        <strain evidence="4 5">HM1:IMSS clone 6</strain>
    </source>
</reference>
<sequence>MNHRKTIVGKSSNLSSLEWNDKPHIGSGSNETYSVLKGIKFNRPPPDPVLPVTKMEEIQQKEESKAFRLSVENPQKQISIVASWFDQNQPNGLLDICSGIIQYNEDSMVSIIVTIKDFLRNATYSFSFNSNSIMQESLNEGYIKISNVSYSPNIPYLQNHQELVLCSSENAQFQLFVSKLRSFSRIAEDETNQTSELSTLRSNVTDPEGYTYNFSQPTEELFENLRGFAVMAIDNHPITQQFLSLFDQNNTLFKCTYKEYLRLLSIDVSIERYISDRQTLKKIKENVRLFKKKINTEQVGQTKRDNEESKMYEQLKQNGDECRRYVEAFLEKKQRIQTILDIYRACFSISNECVYDHLLKEETLYELFDIYQRDPNFEQQINFWEDSEKVQIRQIILYPPAVIKKLKYIVKLNYLRDVVVARFLDEASSRYFTWYINNTRLSVVKLMKDNYSFMNDIKQAFEDGNSEIKSQVLSFFSSILKIYSGSGNSSLENTKLTFDEIKRMNIFSVTIQGYSNSNYLIRSKSVDLLTDMFMMDSFECTRAIYSCISINGEDVIPIVVICSQFVKEDHRSLIMSMSHHIIYFLRCDSTDFSIEEKRINYSLIYGQLVPILASPLQFFPSVVTPKLRERVKKERGINNFDSLVTQLFEVIGYLFIYHSEYCEMYFETESKFIQVVKAWINCSNEVLETAILHCLKKILEKESGVSDISIIRNQIVPIIVRKYVCSSNAGIISSLISSIFELLVSEEGNAEIIDDAQNYLQGLRLETSPELFDSNRANEVFKIFSQYLKTHTLTKMSVCSVGPILRSSFVKKFSLAAQKRRMSELSDEEVGGKRKGDNISPNYDTHVSAFDTTATNNPIKKEKNVNHSTSGITDTSLQRQVSDDTPDKQIRYMVFSRRKSTFS</sequence>
<dbReference type="GO" id="GO:0005654">
    <property type="term" value="C:nucleoplasm"/>
    <property type="evidence" value="ECO:0007669"/>
    <property type="project" value="TreeGrafter"/>
</dbReference>
<protein>
    <recommendedName>
        <fullName evidence="3">Serine/threonine-protein phosphatase 4 regulatory subunit 3-like central domain-containing protein</fullName>
    </recommendedName>
</protein>
<gene>
    <name evidence="4" type="ORF">CL6EHI_027660</name>
</gene>
<dbReference type="SUPFAM" id="SSF48371">
    <property type="entry name" value="ARM repeat"/>
    <property type="match status" value="1"/>
</dbReference>
<evidence type="ECO:0000259" key="3">
    <source>
        <dbReference type="Pfam" id="PF04802"/>
    </source>
</evidence>
<dbReference type="GO" id="GO:0006974">
    <property type="term" value="P:DNA damage response"/>
    <property type="evidence" value="ECO:0007669"/>
    <property type="project" value="TreeGrafter"/>
</dbReference>
<dbReference type="VEuPathDB" id="AmoebaDB:EHI8A_006710"/>
<dbReference type="VEuPathDB" id="AmoebaDB:EHI5A_015370"/>
<comment type="subcellular location">
    <subcellularLocation>
        <location evidence="1">Nucleus</location>
    </subcellularLocation>
</comment>
<evidence type="ECO:0000313" key="5">
    <source>
        <dbReference type="Proteomes" id="UP000078387"/>
    </source>
</evidence>
<name>A0A175JNA8_ENTHI</name>
<evidence type="ECO:0000256" key="1">
    <source>
        <dbReference type="ARBA" id="ARBA00004123"/>
    </source>
</evidence>
<feature type="domain" description="Serine/threonine-protein phosphatase 4 regulatory subunit 3-like central" evidence="3">
    <location>
        <begin position="331"/>
        <end position="752"/>
    </location>
</feature>
<dbReference type="GO" id="GO:0030289">
    <property type="term" value="C:protein phosphatase 4 complex"/>
    <property type="evidence" value="ECO:0007669"/>
    <property type="project" value="TreeGrafter"/>
</dbReference>
<dbReference type="VEuPathDB" id="AmoebaDB:EHI_027660"/>
<dbReference type="Pfam" id="PF04802">
    <property type="entry name" value="PP4R3"/>
    <property type="match status" value="1"/>
</dbReference>
<dbReference type="InterPro" id="IPR016024">
    <property type="entry name" value="ARM-type_fold"/>
</dbReference>
<dbReference type="InterPro" id="IPR006887">
    <property type="entry name" value="P4R3-like_central_dom"/>
</dbReference>
<evidence type="ECO:0000256" key="2">
    <source>
        <dbReference type="ARBA" id="ARBA00023242"/>
    </source>
</evidence>
<dbReference type="VEuPathDB" id="AmoebaDB:KM1_017650"/>
<comment type="caution">
    <text evidence="4">The sequence shown here is derived from an EMBL/GenBank/DDBJ whole genome shotgun (WGS) entry which is preliminary data.</text>
</comment>
<dbReference type="AlphaFoldDB" id="A0A175JNA8"/>
<proteinExistence type="predicted"/>
<dbReference type="EMBL" id="BDEQ01000001">
    <property type="protein sequence ID" value="GAT95220.1"/>
    <property type="molecule type" value="Genomic_DNA"/>
</dbReference>
<organism evidence="4 5">
    <name type="scientific">Entamoeba histolytica</name>
    <dbReference type="NCBI Taxonomy" id="5759"/>
    <lineage>
        <taxon>Eukaryota</taxon>
        <taxon>Amoebozoa</taxon>
        <taxon>Evosea</taxon>
        <taxon>Archamoebae</taxon>
        <taxon>Mastigamoebida</taxon>
        <taxon>Entamoebidae</taxon>
        <taxon>Entamoeba</taxon>
    </lineage>
</organism>
<keyword evidence="2" id="KW-0539">Nucleus</keyword>
<dbReference type="PANTHER" id="PTHR23318">
    <property type="entry name" value="ATP SYNTHASE GAMMA-RELATED"/>
    <property type="match status" value="1"/>
</dbReference>
<dbReference type="eggNOG" id="ENOG502R14A">
    <property type="taxonomic scope" value="Eukaryota"/>
</dbReference>
<accession>A0A175JNA8</accession>
<dbReference type="GO" id="GO:0072542">
    <property type="term" value="F:protein phosphatase activator activity"/>
    <property type="evidence" value="ECO:0007669"/>
    <property type="project" value="TreeGrafter"/>
</dbReference>
<dbReference type="InterPro" id="IPR051137">
    <property type="entry name" value="PP4R3-like"/>
</dbReference>
<evidence type="ECO:0000313" key="4">
    <source>
        <dbReference type="EMBL" id="GAT95220.1"/>
    </source>
</evidence>